<proteinExistence type="predicted"/>
<protein>
    <submittedName>
        <fullName evidence="1">Uncharacterized protein</fullName>
    </submittedName>
</protein>
<keyword evidence="2" id="KW-1185">Reference proteome</keyword>
<reference evidence="1 2" key="1">
    <citation type="submission" date="2021-06" db="EMBL/GenBank/DDBJ databases">
        <title>Caerostris extrusa draft genome.</title>
        <authorList>
            <person name="Kono N."/>
            <person name="Arakawa K."/>
        </authorList>
    </citation>
    <scope>NUCLEOTIDE SEQUENCE [LARGE SCALE GENOMIC DNA]</scope>
</reference>
<name>A0AAV4MB37_CAEEX</name>
<sequence>MPPPGFKSEACGTNGKITCPNHMVPKVSRPEQDPNYMSKSKYIMSDHMVPNGSHVLSTRLLLLDMRCDGQWANHQIACLKEFKRGSLKCNTTGKHFMSVVTWDQHHDT</sequence>
<evidence type="ECO:0000313" key="2">
    <source>
        <dbReference type="Proteomes" id="UP001054945"/>
    </source>
</evidence>
<dbReference type="EMBL" id="BPLR01019536">
    <property type="protein sequence ID" value="GIX68952.1"/>
    <property type="molecule type" value="Genomic_DNA"/>
</dbReference>
<organism evidence="1 2">
    <name type="scientific">Caerostris extrusa</name>
    <name type="common">Bark spider</name>
    <name type="synonym">Caerostris bankana</name>
    <dbReference type="NCBI Taxonomy" id="172846"/>
    <lineage>
        <taxon>Eukaryota</taxon>
        <taxon>Metazoa</taxon>
        <taxon>Ecdysozoa</taxon>
        <taxon>Arthropoda</taxon>
        <taxon>Chelicerata</taxon>
        <taxon>Arachnida</taxon>
        <taxon>Araneae</taxon>
        <taxon>Araneomorphae</taxon>
        <taxon>Entelegynae</taxon>
        <taxon>Araneoidea</taxon>
        <taxon>Araneidae</taxon>
        <taxon>Caerostris</taxon>
    </lineage>
</organism>
<accession>A0AAV4MB37</accession>
<dbReference type="Proteomes" id="UP001054945">
    <property type="component" value="Unassembled WGS sequence"/>
</dbReference>
<gene>
    <name evidence="1" type="ORF">CEXT_625701</name>
</gene>
<evidence type="ECO:0000313" key="1">
    <source>
        <dbReference type="EMBL" id="GIX68952.1"/>
    </source>
</evidence>
<comment type="caution">
    <text evidence="1">The sequence shown here is derived from an EMBL/GenBank/DDBJ whole genome shotgun (WGS) entry which is preliminary data.</text>
</comment>
<dbReference type="AlphaFoldDB" id="A0AAV4MB37"/>